<feature type="region of interest" description="Disordered" evidence="4">
    <location>
        <begin position="1"/>
        <end position="97"/>
    </location>
</feature>
<keyword evidence="1" id="KW-0677">Repeat</keyword>
<dbReference type="InterPro" id="IPR009060">
    <property type="entry name" value="UBA-like_sf"/>
</dbReference>
<feature type="repeat" description="ANK" evidence="3">
    <location>
        <begin position="950"/>
        <end position="982"/>
    </location>
</feature>
<evidence type="ECO:0000256" key="3">
    <source>
        <dbReference type="PROSITE-ProRule" id="PRU00023"/>
    </source>
</evidence>
<dbReference type="PROSITE" id="PS51704">
    <property type="entry name" value="GP_PDE"/>
    <property type="match status" value="1"/>
</dbReference>
<dbReference type="PANTHER" id="PTHR24198">
    <property type="entry name" value="ANKYRIN REPEAT AND PROTEIN KINASE DOMAIN-CONTAINING PROTEIN"/>
    <property type="match status" value="1"/>
</dbReference>
<dbReference type="GO" id="GO:0006629">
    <property type="term" value="P:lipid metabolic process"/>
    <property type="evidence" value="ECO:0007669"/>
    <property type="project" value="InterPro"/>
</dbReference>
<feature type="compositionally biased region" description="Low complexity" evidence="4">
    <location>
        <begin position="64"/>
        <end position="80"/>
    </location>
</feature>
<dbReference type="InterPro" id="IPR030395">
    <property type="entry name" value="GP_PDE_dom"/>
</dbReference>
<dbReference type="InterPro" id="IPR002110">
    <property type="entry name" value="Ankyrin_rpt"/>
</dbReference>
<dbReference type="SUPFAM" id="SSF48403">
    <property type="entry name" value="Ankyrin repeat"/>
    <property type="match status" value="1"/>
</dbReference>
<dbReference type="InterPro" id="IPR017946">
    <property type="entry name" value="PLC-like_Pdiesterase_TIM-brl"/>
</dbReference>
<evidence type="ECO:0000313" key="8">
    <source>
        <dbReference type="EMBL" id="KAG0665834.1"/>
    </source>
</evidence>
<dbReference type="SUPFAM" id="SSF46934">
    <property type="entry name" value="UBA-like"/>
    <property type="match status" value="1"/>
</dbReference>
<evidence type="ECO:0000313" key="9">
    <source>
        <dbReference type="Proteomes" id="UP000777482"/>
    </source>
</evidence>
<dbReference type="PROSITE" id="PS51382">
    <property type="entry name" value="SPX"/>
    <property type="match status" value="1"/>
</dbReference>
<feature type="region of interest" description="Disordered" evidence="4">
    <location>
        <begin position="907"/>
        <end position="933"/>
    </location>
</feature>
<dbReference type="Proteomes" id="UP000777482">
    <property type="component" value="Unassembled WGS sequence"/>
</dbReference>
<dbReference type="Pfam" id="PF02845">
    <property type="entry name" value="CUE"/>
    <property type="match status" value="1"/>
</dbReference>
<feature type="repeat" description="ANK" evidence="3">
    <location>
        <begin position="1052"/>
        <end position="1079"/>
    </location>
</feature>
<protein>
    <submittedName>
        <fullName evidence="8">Phosphate system positive regulatory protein pho81</fullName>
    </submittedName>
</protein>
<dbReference type="SMART" id="SM00546">
    <property type="entry name" value="CUE"/>
    <property type="match status" value="1"/>
</dbReference>
<evidence type="ECO:0000259" key="7">
    <source>
        <dbReference type="PROSITE" id="PS51704"/>
    </source>
</evidence>
<feature type="region of interest" description="Disordered" evidence="4">
    <location>
        <begin position="162"/>
        <end position="258"/>
    </location>
</feature>
<dbReference type="InterPro" id="IPR003892">
    <property type="entry name" value="CUE"/>
</dbReference>
<feature type="compositionally biased region" description="Basic and acidic residues" evidence="4">
    <location>
        <begin position="247"/>
        <end position="257"/>
    </location>
</feature>
<dbReference type="Pfam" id="PF25329">
    <property type="entry name" value="C2_GDE1"/>
    <property type="match status" value="1"/>
</dbReference>
<dbReference type="PROSITE" id="PS51140">
    <property type="entry name" value="CUE"/>
    <property type="match status" value="1"/>
</dbReference>
<feature type="compositionally biased region" description="Low complexity" evidence="4">
    <location>
        <begin position="435"/>
        <end position="448"/>
    </location>
</feature>
<dbReference type="SUPFAM" id="SSF51695">
    <property type="entry name" value="PLC-like phosphodiesterases"/>
    <property type="match status" value="1"/>
</dbReference>
<reference evidence="8 9" key="1">
    <citation type="submission" date="2020-11" db="EMBL/GenBank/DDBJ databases">
        <title>Kefir isolates.</title>
        <authorList>
            <person name="Marcisauskas S."/>
            <person name="Kim Y."/>
            <person name="Blasche S."/>
        </authorList>
    </citation>
    <scope>NUCLEOTIDE SEQUENCE [LARGE SCALE GENOMIC DNA]</scope>
    <source>
        <strain evidence="8 9">KR</strain>
    </source>
</reference>
<feature type="domain" description="GP-PDE" evidence="7">
    <location>
        <begin position="1396"/>
        <end position="1707"/>
    </location>
</feature>
<keyword evidence="2 3" id="KW-0040">ANK repeat</keyword>
<feature type="compositionally biased region" description="Polar residues" evidence="4">
    <location>
        <begin position="418"/>
        <end position="434"/>
    </location>
</feature>
<dbReference type="Pfam" id="PF03105">
    <property type="entry name" value="SPX"/>
    <property type="match status" value="2"/>
</dbReference>
<dbReference type="PROSITE" id="PS50297">
    <property type="entry name" value="ANK_REP_REGION"/>
    <property type="match status" value="5"/>
</dbReference>
<dbReference type="GO" id="GO:0043130">
    <property type="term" value="F:ubiquitin binding"/>
    <property type="evidence" value="ECO:0007669"/>
    <property type="project" value="InterPro"/>
</dbReference>
<accession>A0A9P7B9N7</accession>
<feature type="domain" description="SPX" evidence="6">
    <location>
        <begin position="514"/>
        <end position="766"/>
    </location>
</feature>
<feature type="compositionally biased region" description="Polar residues" evidence="4">
    <location>
        <begin position="354"/>
        <end position="365"/>
    </location>
</feature>
<feature type="domain" description="CUE" evidence="5">
    <location>
        <begin position="95"/>
        <end position="138"/>
    </location>
</feature>
<evidence type="ECO:0000259" key="5">
    <source>
        <dbReference type="PROSITE" id="PS51140"/>
    </source>
</evidence>
<dbReference type="CDD" id="cd14279">
    <property type="entry name" value="CUE"/>
    <property type="match status" value="1"/>
</dbReference>
<feature type="repeat" description="ANK" evidence="3">
    <location>
        <begin position="1155"/>
        <end position="1182"/>
    </location>
</feature>
<dbReference type="OrthoDB" id="1577640at2759"/>
<dbReference type="Gene3D" id="1.25.40.20">
    <property type="entry name" value="Ankyrin repeat-containing domain"/>
    <property type="match status" value="1"/>
</dbReference>
<dbReference type="SMART" id="SM00248">
    <property type="entry name" value="ANK"/>
    <property type="match status" value="8"/>
</dbReference>
<dbReference type="GO" id="GO:0008081">
    <property type="term" value="F:phosphoric diester hydrolase activity"/>
    <property type="evidence" value="ECO:0007669"/>
    <property type="project" value="InterPro"/>
</dbReference>
<sequence>MATGEASTEPVTAQGVQSGPETAGTANNNDGPAEASTADSASLSTQIQDAIHDSGEQKNATDQSSPPVAPSEAAAPTEVSVTANASEPQPLSATPRDPAVDQLHALFPDVDLEIIETVLAASGGSLDEATEQLLILSDPTYKPDPVELQQLEADEEFARQLAQEDEAAAAEQRRRREAVRSQQASTPAYATPGAGGEGLSRPLSYQPYVPKSRRNTGNPGMSALSPTISPSSTSWEPPAHPAQAQDRTAETQTRDELAEIGEQISKFAEQGKKTFSSLFSKVKEGVAKMDDAIVRSASPPTEYSAPPPLPRKDTYSPFPSPSLATAGPSSSAPQAQPPRTTISVVPDRLPRPDSYTSARSVSPQPATAPRVASPTFGSSESKDRSAAASPSTLKPVAKVPGFLPRQSFSLLDADKQKSSTNPTEPTKGSGTQETSAGESAAADAAADGQRPRKESSGLLSAPNHRLEDSDDDELDDKYSPPQDSVNRTEDTRSRDLCRLGLRSQCYTPRPAGAMKFGKTLQQQIFAQNGFPGWSTYFCDYKGLKKVSTATRAPPIVGELTEGRSPSQIINSLAKGRPADAALLAAGVRPPRPAAEENMPVEATTTEAQLFAHASTANGGVVGEGTATLLQAHKAAFFFKLERELEKINDFYYQRESALKVRLRTLIDKRKLLTASLSDPDGKVKALSRDSSSFGALYEGFRNFERDLGRLQVSPRFCFFALPTTTIVLTNKSGEKTYIELNATAFRKICKKWDKACRRQADRFGDTRPQQGQPDGQLYLARQVEVQPVFNREFIAQLSDVASANLISLENLVAHDGSRGGASALADGSSIDGTTNSAPHLPTLFDRADRAEALEDLETALVSAVKAGDRAIVDEVLGLLVPSKGALKELGSPVARILWRAALEKPSTTAGAPAADNAEGMKDDASAGADPGGPVTVPQELLDFDFVDDINGRTALHEAASAGRLPLVAACLEKGVSVAQADVYGRQPLHYAAMNGCADVCQKLLEAGASPSTPDLDGYSPMIYSITNGWTEVVETFLAGGVSFETPAVGGADQLNALSLACQYGHEAIARLLLERGAKILPDPAGYWPQHLAAREGHAGVLRLLVDAFNGDAAMIDAPDKYSQSTPLSHAASEGHAESVKVLLAAGADVHAVDEFKRTPIHYAAWQGHIDCVNLLIDAGATLPPTVSQNELAEREAAQATASTSTMDMDARELDLDGDLIPDLSLPPPIIPFHIYGHAYLGDAKCLVHITLGHPNTTLPPFPAPVRLYDQPNHGHPPSLKLVITPKPDSSGASIPHSVILPLADEREVFSFQVDTLSDFSLEFDLFPTFGSKMIGKAVAVASTFADLKHQGSYVVPIVDPHLKVIGDIPFEINVVKPFGRAQLQIGGQFETYWKSTATLNAGGASAGSNDQGPSVVTASSLSGEHVRIVVQVTSDGHPVAWPQWKLPVEGLDVFVGDVTLQQLNSLAKRLGKSVDTSRVQNAEDPADWYQVIAESLVSLEELLSLLPASLGVNLEIRYPTRSDARRLGLARTIEVNDFVDCVLSTVYRSIQSTPSSNGKSGDSAPSHRRIVLSSFNPIVCTALNWKQPNFSVFFASYCGLSRSGNAGGGLQEGPAGRLVPANRVEEDRRCTSIREAVKFAKSNNLLGIMLDATMLVQIPSLIQSAREHGLLITTFGTASRVVHADAHMADGVLSYATSDFLKQTAAS</sequence>
<comment type="caution">
    <text evidence="8">The sequence shown here is derived from an EMBL/GenBank/DDBJ whole genome shotgun (WGS) entry which is preliminary data.</text>
</comment>
<feature type="repeat" description="ANK" evidence="3">
    <location>
        <begin position="1122"/>
        <end position="1154"/>
    </location>
</feature>
<dbReference type="PANTHER" id="PTHR24198:SF165">
    <property type="entry name" value="ANKYRIN REPEAT-CONTAINING PROTEIN-RELATED"/>
    <property type="match status" value="1"/>
</dbReference>
<dbReference type="Pfam" id="PF12796">
    <property type="entry name" value="Ank_2"/>
    <property type="match status" value="3"/>
</dbReference>
<dbReference type="Gene3D" id="3.20.20.190">
    <property type="entry name" value="Phosphatidylinositol (PI) phosphodiesterase"/>
    <property type="match status" value="1"/>
</dbReference>
<dbReference type="PROSITE" id="PS50088">
    <property type="entry name" value="ANK_REPEAT"/>
    <property type="match status" value="5"/>
</dbReference>
<dbReference type="EMBL" id="PUHQ01000007">
    <property type="protein sequence ID" value="KAG0665834.1"/>
    <property type="molecule type" value="Genomic_DNA"/>
</dbReference>
<proteinExistence type="predicted"/>
<organism evidence="8 9">
    <name type="scientific">Rhodotorula mucilaginosa</name>
    <name type="common">Yeast</name>
    <name type="synonym">Rhodotorula rubra</name>
    <dbReference type="NCBI Taxonomy" id="5537"/>
    <lineage>
        <taxon>Eukaryota</taxon>
        <taxon>Fungi</taxon>
        <taxon>Dikarya</taxon>
        <taxon>Basidiomycota</taxon>
        <taxon>Pucciniomycotina</taxon>
        <taxon>Microbotryomycetes</taxon>
        <taxon>Sporidiobolales</taxon>
        <taxon>Sporidiobolaceae</taxon>
        <taxon>Rhodotorula</taxon>
    </lineage>
</organism>
<evidence type="ECO:0000256" key="4">
    <source>
        <dbReference type="SAM" id="MobiDB-lite"/>
    </source>
</evidence>
<name>A0A9P7B9N7_RHOMI</name>
<dbReference type="InterPro" id="IPR057506">
    <property type="entry name" value="C2_GPCPD1"/>
</dbReference>
<feature type="region of interest" description="Disordered" evidence="4">
    <location>
        <begin position="292"/>
        <end position="492"/>
    </location>
</feature>
<feature type="repeat" description="ANK" evidence="3">
    <location>
        <begin position="983"/>
        <end position="1015"/>
    </location>
</feature>
<dbReference type="Gene3D" id="1.10.8.10">
    <property type="entry name" value="DNA helicase RuvA subunit, C-terminal domain"/>
    <property type="match status" value="1"/>
</dbReference>
<feature type="compositionally biased region" description="Polar residues" evidence="4">
    <location>
        <begin position="215"/>
        <end position="235"/>
    </location>
</feature>
<feature type="compositionally biased region" description="Polar residues" evidence="4">
    <location>
        <begin position="37"/>
        <end position="48"/>
    </location>
</feature>
<dbReference type="CDD" id="cd14483">
    <property type="entry name" value="SPX_PHO81_NUC-2_like"/>
    <property type="match status" value="1"/>
</dbReference>
<evidence type="ECO:0000256" key="1">
    <source>
        <dbReference type="ARBA" id="ARBA00022737"/>
    </source>
</evidence>
<feature type="compositionally biased region" description="Polar residues" evidence="4">
    <location>
        <begin position="81"/>
        <end position="92"/>
    </location>
</feature>
<gene>
    <name evidence="8" type="primary">PHO81</name>
    <name evidence="8" type="ORF">C6P46_005928</name>
</gene>
<keyword evidence="9" id="KW-1185">Reference proteome</keyword>
<dbReference type="InterPro" id="IPR036770">
    <property type="entry name" value="Ankyrin_rpt-contain_sf"/>
</dbReference>
<feature type="compositionally biased region" description="Polar residues" evidence="4">
    <location>
        <begin position="1"/>
        <end position="30"/>
    </location>
</feature>
<evidence type="ECO:0000259" key="6">
    <source>
        <dbReference type="PROSITE" id="PS51382"/>
    </source>
</evidence>
<dbReference type="InterPro" id="IPR004331">
    <property type="entry name" value="SPX_dom"/>
</dbReference>
<evidence type="ECO:0000256" key="2">
    <source>
        <dbReference type="ARBA" id="ARBA00023043"/>
    </source>
</evidence>
<feature type="compositionally biased region" description="Low complexity" evidence="4">
    <location>
        <begin position="328"/>
        <end position="338"/>
    </location>
</feature>